<name>A0A1I0EAH5_9FIRM</name>
<feature type="transmembrane region" description="Helical" evidence="6">
    <location>
        <begin position="186"/>
        <end position="206"/>
    </location>
</feature>
<dbReference type="AlphaFoldDB" id="A0A1I0EAH5"/>
<evidence type="ECO:0000256" key="6">
    <source>
        <dbReference type="SAM" id="Phobius"/>
    </source>
</evidence>
<evidence type="ECO:0000256" key="5">
    <source>
        <dbReference type="ARBA" id="ARBA00023136"/>
    </source>
</evidence>
<sequence length="309" mass="32726">MGLFYTYLGAVDLGLIWGFLALGVYITFRLLDIADLTVDGSFATGGAVCAVCVLNNIHPLLAILVAILAGFLAGAITGILHTKCKIPAILAGILTQIGLYSINLRIMSGRANLPLIAANTLFSDLSTALNINKYYITLIVALIFVIIFIALLYWFFGTETGSSIRATGNNEQMARSLGINTNTMKLIGLMISNGLVGLSGGLYALYGQATDVRVGTGAIVIALASIVIGEVVISGKKSGFALRLASIVIGSIIYRIIVALVLQMGLNTDDLKLLTAILVGIALTIPIMLSKRKQVATYKKLTKEIDENA</sequence>
<dbReference type="EMBL" id="FOIN01000010">
    <property type="protein sequence ID" value="SET42229.1"/>
    <property type="molecule type" value="Genomic_DNA"/>
</dbReference>
<feature type="transmembrane region" description="Helical" evidence="6">
    <location>
        <begin position="240"/>
        <end position="261"/>
    </location>
</feature>
<dbReference type="GO" id="GO:0022857">
    <property type="term" value="F:transmembrane transporter activity"/>
    <property type="evidence" value="ECO:0007669"/>
    <property type="project" value="InterPro"/>
</dbReference>
<dbReference type="EMBL" id="BLMI01000076">
    <property type="protein sequence ID" value="GFI40700.1"/>
    <property type="molecule type" value="Genomic_DNA"/>
</dbReference>
<feature type="transmembrane region" description="Helical" evidence="6">
    <location>
        <begin position="88"/>
        <end position="106"/>
    </location>
</feature>
<evidence type="ECO:0000313" key="8">
    <source>
        <dbReference type="EMBL" id="SET42229.1"/>
    </source>
</evidence>
<dbReference type="GeneID" id="78288197"/>
<comment type="subcellular location">
    <subcellularLocation>
        <location evidence="1">Cell membrane</location>
        <topology evidence="1">Multi-pass membrane protein</topology>
    </subcellularLocation>
</comment>
<proteinExistence type="predicted"/>
<keyword evidence="2" id="KW-1003">Cell membrane</keyword>
<keyword evidence="3 6" id="KW-0812">Transmembrane</keyword>
<dbReference type="PANTHER" id="PTHR32196:SF69">
    <property type="entry name" value="BRANCHED-CHAIN AMINO ACID TRANSPORT SYSTEM, PERMEASE PROTEIN"/>
    <property type="match status" value="1"/>
</dbReference>
<dbReference type="PANTHER" id="PTHR32196">
    <property type="entry name" value="ABC TRANSPORTER PERMEASE PROTEIN YPHD-RELATED-RELATED"/>
    <property type="match status" value="1"/>
</dbReference>
<keyword evidence="4 6" id="KW-1133">Transmembrane helix</keyword>
<protein>
    <submittedName>
        <fullName evidence="7">Inner membrane ABC transporter permease protein YjfF</fullName>
    </submittedName>
    <submittedName>
        <fullName evidence="8">Putative ABC transport system permease protein</fullName>
    </submittedName>
</protein>
<accession>A0A1I0EAH5</accession>
<dbReference type="Pfam" id="PF02653">
    <property type="entry name" value="BPD_transp_2"/>
    <property type="match status" value="1"/>
</dbReference>
<dbReference type="OrthoDB" id="9778389at2"/>
<evidence type="ECO:0000256" key="4">
    <source>
        <dbReference type="ARBA" id="ARBA00022989"/>
    </source>
</evidence>
<reference evidence="8" key="2">
    <citation type="submission" date="2016-10" db="EMBL/GenBank/DDBJ databases">
        <authorList>
            <person name="de Groot N.N."/>
        </authorList>
    </citation>
    <scope>NUCLEOTIDE SEQUENCE [LARGE SCALE GENOMIC DNA]</scope>
    <source>
        <strain evidence="8">DSM 1551</strain>
    </source>
</reference>
<evidence type="ECO:0000256" key="2">
    <source>
        <dbReference type="ARBA" id="ARBA00022475"/>
    </source>
</evidence>
<feature type="transmembrane region" description="Helical" evidence="6">
    <location>
        <begin position="273"/>
        <end position="290"/>
    </location>
</feature>
<organism evidence="8 9">
    <name type="scientific">Thomasclavelia cocleata</name>
    <dbReference type="NCBI Taxonomy" id="69824"/>
    <lineage>
        <taxon>Bacteria</taxon>
        <taxon>Bacillati</taxon>
        <taxon>Bacillota</taxon>
        <taxon>Erysipelotrichia</taxon>
        <taxon>Erysipelotrichales</taxon>
        <taxon>Coprobacillaceae</taxon>
        <taxon>Thomasclavelia</taxon>
    </lineage>
</organism>
<dbReference type="CDD" id="cd06574">
    <property type="entry name" value="TM_PBP1_branched-chain-AA_like"/>
    <property type="match status" value="1"/>
</dbReference>
<dbReference type="GO" id="GO:0005886">
    <property type="term" value="C:plasma membrane"/>
    <property type="evidence" value="ECO:0007669"/>
    <property type="project" value="UniProtKB-SubCell"/>
</dbReference>
<evidence type="ECO:0000313" key="9">
    <source>
        <dbReference type="Proteomes" id="UP000198558"/>
    </source>
</evidence>
<dbReference type="Proteomes" id="UP000490821">
    <property type="component" value="Unassembled WGS sequence"/>
</dbReference>
<dbReference type="InterPro" id="IPR001851">
    <property type="entry name" value="ABC_transp_permease"/>
</dbReference>
<feature type="transmembrane region" description="Helical" evidence="6">
    <location>
        <begin position="212"/>
        <end position="233"/>
    </location>
</feature>
<feature type="transmembrane region" description="Helical" evidence="6">
    <location>
        <begin position="134"/>
        <end position="156"/>
    </location>
</feature>
<feature type="transmembrane region" description="Helical" evidence="6">
    <location>
        <begin position="63"/>
        <end position="81"/>
    </location>
</feature>
<keyword evidence="5 6" id="KW-0472">Membrane</keyword>
<evidence type="ECO:0000313" key="7">
    <source>
        <dbReference type="EMBL" id="GFI40700.1"/>
    </source>
</evidence>
<dbReference type="Proteomes" id="UP000198558">
    <property type="component" value="Unassembled WGS sequence"/>
</dbReference>
<feature type="transmembrane region" description="Helical" evidence="6">
    <location>
        <begin position="6"/>
        <end position="28"/>
    </location>
</feature>
<evidence type="ECO:0000313" key="10">
    <source>
        <dbReference type="Proteomes" id="UP000490821"/>
    </source>
</evidence>
<dbReference type="RefSeq" id="WP_092353452.1">
    <property type="nucleotide sequence ID" value="NZ_BLMI01000076.1"/>
</dbReference>
<evidence type="ECO:0000256" key="3">
    <source>
        <dbReference type="ARBA" id="ARBA00022692"/>
    </source>
</evidence>
<gene>
    <name evidence="7" type="primary">yjfF</name>
    <name evidence="7" type="ORF">IMSAGC017_00735</name>
    <name evidence="8" type="ORF">SAMN04489758_11033</name>
</gene>
<reference evidence="7 10" key="3">
    <citation type="journal article" date="2020" name="Microbiome">
        <title>Single-cell genomics of uncultured bacteria reveals dietary fiber responders in the mouse gut microbiota.</title>
        <authorList>
            <person name="Chijiiwa R."/>
            <person name="Hosokawa M."/>
            <person name="Kogawa M."/>
            <person name="Nishikawa Y."/>
            <person name="Ide K."/>
            <person name="Sakanashi C."/>
            <person name="Takahashi K."/>
            <person name="Takeyama H."/>
        </authorList>
    </citation>
    <scope>NUCLEOTIDE SEQUENCE [LARGE SCALE GENOMIC DNA]</scope>
    <source>
        <strain evidence="7">IMSAGC_017</strain>
    </source>
</reference>
<keyword evidence="9" id="KW-1185">Reference proteome</keyword>
<reference evidence="9" key="1">
    <citation type="submission" date="2016-10" db="EMBL/GenBank/DDBJ databases">
        <authorList>
            <person name="Varghese N."/>
            <person name="Submissions S."/>
        </authorList>
    </citation>
    <scope>NUCLEOTIDE SEQUENCE [LARGE SCALE GENOMIC DNA]</scope>
    <source>
        <strain evidence="9">DSM 1551</strain>
    </source>
</reference>
<evidence type="ECO:0000256" key="1">
    <source>
        <dbReference type="ARBA" id="ARBA00004651"/>
    </source>
</evidence>